<dbReference type="EMBL" id="KI397507">
    <property type="protein sequence ID" value="ERM94713.1"/>
    <property type="molecule type" value="Genomic_DNA"/>
</dbReference>
<accession>W1NGV7</accession>
<evidence type="ECO:0000313" key="3">
    <source>
        <dbReference type="Proteomes" id="UP000017836"/>
    </source>
</evidence>
<dbReference type="Proteomes" id="UP000017836">
    <property type="component" value="Unassembled WGS sequence"/>
</dbReference>
<protein>
    <submittedName>
        <fullName evidence="2">Uncharacterized protein</fullName>
    </submittedName>
</protein>
<name>W1NGV7_AMBTC</name>
<evidence type="ECO:0000313" key="2">
    <source>
        <dbReference type="EMBL" id="ERM94713.1"/>
    </source>
</evidence>
<dbReference type="HOGENOM" id="CLU_2515641_0_0_1"/>
<keyword evidence="3" id="KW-1185">Reference proteome</keyword>
<feature type="region of interest" description="Disordered" evidence="1">
    <location>
        <begin position="25"/>
        <end position="56"/>
    </location>
</feature>
<feature type="region of interest" description="Disordered" evidence="1">
    <location>
        <begin position="1"/>
        <end position="20"/>
    </location>
</feature>
<reference evidence="3" key="1">
    <citation type="journal article" date="2013" name="Science">
        <title>The Amborella genome and the evolution of flowering plants.</title>
        <authorList>
            <consortium name="Amborella Genome Project"/>
        </authorList>
    </citation>
    <scope>NUCLEOTIDE SEQUENCE [LARGE SCALE GENOMIC DNA]</scope>
</reference>
<evidence type="ECO:0000256" key="1">
    <source>
        <dbReference type="SAM" id="MobiDB-lite"/>
    </source>
</evidence>
<dbReference type="Gramene" id="ERM94713">
    <property type="protein sequence ID" value="ERM94713"/>
    <property type="gene ID" value="AMTR_s00011p00241790"/>
</dbReference>
<proteinExistence type="predicted"/>
<dbReference type="AlphaFoldDB" id="W1NGV7"/>
<gene>
    <name evidence="2" type="ORF">AMTR_s00011p00241790</name>
</gene>
<organism evidence="2 3">
    <name type="scientific">Amborella trichopoda</name>
    <dbReference type="NCBI Taxonomy" id="13333"/>
    <lineage>
        <taxon>Eukaryota</taxon>
        <taxon>Viridiplantae</taxon>
        <taxon>Streptophyta</taxon>
        <taxon>Embryophyta</taxon>
        <taxon>Tracheophyta</taxon>
        <taxon>Spermatophyta</taxon>
        <taxon>Magnoliopsida</taxon>
        <taxon>Amborellales</taxon>
        <taxon>Amborellaceae</taxon>
        <taxon>Amborella</taxon>
    </lineage>
</organism>
<sequence>MKPRKQLEGKRPKDLHPLRREINFLRSQGAKDNPQEKREDSVDMPPLPHGKAKQRRRRACLWGKVLGWWPMHRRVGVGALATKLF</sequence>